<keyword evidence="3" id="KW-0489">Methyltransferase</keyword>
<dbReference type="Gene3D" id="3.30.70.3290">
    <property type="match status" value="1"/>
</dbReference>
<dbReference type="Pfam" id="PF00550">
    <property type="entry name" value="PP-binding"/>
    <property type="match status" value="1"/>
</dbReference>
<dbReference type="InterPro" id="IPR016036">
    <property type="entry name" value="Malonyl_transacylase_ACP-bd"/>
</dbReference>
<dbReference type="Pfam" id="PF02801">
    <property type="entry name" value="Ketoacyl-synt_C"/>
    <property type="match status" value="1"/>
</dbReference>
<dbReference type="Proteomes" id="UP000624244">
    <property type="component" value="Unassembled WGS sequence"/>
</dbReference>
<dbReference type="Pfam" id="PF00109">
    <property type="entry name" value="ketoacyl-synt"/>
    <property type="match status" value="1"/>
</dbReference>
<keyword evidence="1" id="KW-0596">Phosphopantetheine</keyword>
<dbReference type="InterPro" id="IPR042104">
    <property type="entry name" value="PKS_dehydratase_sf"/>
</dbReference>
<dbReference type="InterPro" id="IPR032088">
    <property type="entry name" value="SAT"/>
</dbReference>
<sequence>MSWLDPPRQNLTPTTDSSMEESSNLRIVCFGNELPHDDLQHLVRQLHIHTKDRHHGQVARFIHEATQVLRDEVLQLPTALKSLIPPYESVLDLANNAQLRAGPLGASIDGVLLCVFQLASAIGFYGDNNSAHRLNDAGNICFAGLGIGLLVAAAAASASSLENFVSAAREAVRLAFRLGIVVGEVSRNLHSPSPDDQGGALDSWAYVVPEVSVDNVQAELDAFHHAQAVSPPSQIFISAFGRNFVTISGPPGRLKHLSGHCDFFRDLRLVPLPVYGGLCHAKHIYGLQHVEAVSQTAMFDDLAAVPSRILFSTNTGRPFEADTARALFNNVIQEILTCIIKWDQVVQGIVDLGLSLGASKCQIMVARPSLPTHDLGVALESNLSSCKTETEDMSKWIDRPDRRPNLPRGSAQSKLAIVGMACRMPSGATDTDKFWKILEDGLDVHRVIPADRFDVDTHFDPQNQRMNASWTPYGCFIDDPGLFDAAFFNMSPREAQQTDPMQRLALVTAYEALERAGHVADRTPASHRSRTGTFYGQASDDYREVNSNQEISTYFITGGCRAFGPGRINYYFKFSGPSYSIDTACSSSLATLQKQMACTSLWSRDTDCAVVGGMNVLTNSDAFAGLSNGHFLSKTPNACKTWDSEADGYCRADGVGSVVIKRLEDAQADNDNILGVILGAGTNHSADAVSITHPLASAQADLTSQIMRQAGVDPLDVSYVEMHGTGTQAGDMQEIQSVADVFAPSTRRRASHKPLHIGAVKSNVGHGEAAAGITALLKVLLMFEHESIPRHIGIKHSLNPAFPVDLVKRNLRIPLEATPWRRSTEQKRIAVVNNFSAAGGNSAVVIEEAPTPQIKTADPRNTHVVTVSAKSKASLKGNIERLLAYLNGTREVELASLAYTTTARRHHYNYRLAVAASSVDKLKQQLHKFHSTIDVHKPVAAMGPPPVVFAFTGQGASHKSFNLELYHHSSEFRTQISNLNDIAQAHGFPSFLPVIDGSHASDSAHSPVKTQLALLCVEIALARFYKTLGVEPDVVVGHSLGEYAALHVAGVLTAADAIFLVGHRAAMLESKCRIGSHKMLAVRAAMGEISEVAKTAPYEIACINGPRDTVLSGSVEDIDALKAKLVDAGFKCFDLDVAFAFHSSQTDPILDEFEEIAKQGVIFQSPTIPIISPLLGGVVFDEKTINGEYLRRGTRETVNFLGAIQSALEIGTIDESMIWVEIGPHPVCTAFVQSIMKPGITTAPTLRRGENNWQTVASSLSTIYCAGINLDWNEFHRPHQESLRLLDLPTYAWNDKNHWLMYNGEWNLTKGNTYYDAGKATQGNTGAALMGMNSKFITSTVQKIIHETYSSTGGTVVMQSDLMQPDFLAAAWGHQMNDCGVVTSSIHADIAFTLGKYLLKKIKPGETPSDMNVANLHVAKGLVAQKNTTVPQIIQVSITIRNVDDRIADVTWSNVSARGVVDEPFATANILFGAADSWLSEWRPLLHLVQGRIDALEHLAATGVANRLSRSMAYTLFAANLVNYADKYRGMQSVILHGLEAVAEVCLTEESSGTWTIPPYFIDSVAHLAGFIMNVSDVNDCRGNFHVTPGWDSLRFAEPLAAGSHYQSYVKMIPTPEDPTVYLGDVYVLRAGTIIGMCGGIKFKRYPRVLLDRFFSAPEVAGDRSHTDISNKVAVPLAERTSNKPTPATPTSIPTVVKQSVNAAPVSVTKVSDHKEPPTKAQAVAINADSVTSKAIALLAAEAQLDESDLSDDARFENLGVDSLMSLVIAEKLRKQLGVTVNGSLFLEYPTLGDLRAWLNEYYS</sequence>
<dbReference type="CDD" id="cd00833">
    <property type="entry name" value="PKS"/>
    <property type="match status" value="1"/>
</dbReference>
<feature type="region of interest" description="N-terminal hotdog fold" evidence="8">
    <location>
        <begin position="1342"/>
        <end position="1493"/>
    </location>
</feature>
<dbReference type="Gene3D" id="3.40.47.10">
    <property type="match status" value="1"/>
</dbReference>
<evidence type="ECO:0000256" key="6">
    <source>
        <dbReference type="ARBA" id="ARBA00023268"/>
    </source>
</evidence>
<dbReference type="InterPro" id="IPR050091">
    <property type="entry name" value="PKS_NRPS_Biosynth_Enz"/>
</dbReference>
<dbReference type="GO" id="GO:0008168">
    <property type="term" value="F:methyltransferase activity"/>
    <property type="evidence" value="ECO:0007669"/>
    <property type="project" value="UniProtKB-KW"/>
</dbReference>
<dbReference type="PROSITE" id="PS00606">
    <property type="entry name" value="KS3_1"/>
    <property type="match status" value="1"/>
</dbReference>
<dbReference type="SMART" id="SM00825">
    <property type="entry name" value="PKS_KS"/>
    <property type="match status" value="1"/>
</dbReference>
<feature type="domain" description="PKS/mFAS DH" evidence="11">
    <location>
        <begin position="1342"/>
        <end position="1652"/>
    </location>
</feature>
<dbReference type="SMART" id="SM01294">
    <property type="entry name" value="PKS_PP_betabranch"/>
    <property type="match status" value="1"/>
</dbReference>
<dbReference type="InterPro" id="IPR030918">
    <property type="entry name" value="PT_fungal_PKS"/>
</dbReference>
<dbReference type="FunFam" id="3.40.366.10:FF:000002">
    <property type="entry name" value="Probable polyketide synthase 2"/>
    <property type="match status" value="1"/>
</dbReference>
<dbReference type="InterPro" id="IPR020841">
    <property type="entry name" value="PKS_Beta-ketoAc_synthase_dom"/>
</dbReference>
<dbReference type="SMART" id="SM00827">
    <property type="entry name" value="PKS_AT"/>
    <property type="match status" value="1"/>
</dbReference>
<dbReference type="SUPFAM" id="SSF53901">
    <property type="entry name" value="Thiolase-like"/>
    <property type="match status" value="1"/>
</dbReference>
<dbReference type="NCBIfam" id="TIGR04532">
    <property type="entry name" value="PT_fungal_PKS"/>
    <property type="match status" value="1"/>
</dbReference>
<dbReference type="InterPro" id="IPR014031">
    <property type="entry name" value="Ketoacyl_synth_C"/>
</dbReference>
<dbReference type="FunFam" id="3.10.129.110:FF:000001">
    <property type="entry name" value="Sterigmatocystin biosynthesis polyketide synthase"/>
    <property type="match status" value="1"/>
</dbReference>
<dbReference type="Gene3D" id="3.40.366.10">
    <property type="entry name" value="Malonyl-Coenzyme A Acyl Carrier Protein, domain 2"/>
    <property type="match status" value="2"/>
</dbReference>
<dbReference type="InterPro" id="IPR020806">
    <property type="entry name" value="PKS_PP-bd"/>
</dbReference>
<dbReference type="Pfam" id="PF00698">
    <property type="entry name" value="Acyl_transf_1"/>
    <property type="match status" value="1"/>
</dbReference>
<evidence type="ECO:0000259" key="10">
    <source>
        <dbReference type="PROSITE" id="PS52004"/>
    </source>
</evidence>
<dbReference type="Pfam" id="PF16073">
    <property type="entry name" value="SAT"/>
    <property type="match status" value="1"/>
</dbReference>
<keyword evidence="5" id="KW-0560">Oxidoreductase</keyword>
<evidence type="ECO:0000313" key="13">
    <source>
        <dbReference type="Proteomes" id="UP000624244"/>
    </source>
</evidence>
<evidence type="ECO:0000259" key="9">
    <source>
        <dbReference type="PROSITE" id="PS50075"/>
    </source>
</evidence>
<dbReference type="FunFam" id="3.40.366.10:FF:000017">
    <property type="entry name" value="Non-reducing polyketide synthase aptA"/>
    <property type="match status" value="1"/>
</dbReference>
<dbReference type="GO" id="GO:0006633">
    <property type="term" value="P:fatty acid biosynthetic process"/>
    <property type="evidence" value="ECO:0007669"/>
    <property type="project" value="InterPro"/>
</dbReference>
<evidence type="ECO:0000313" key="12">
    <source>
        <dbReference type="EMBL" id="KAF5849997.1"/>
    </source>
</evidence>
<dbReference type="SUPFAM" id="SSF52151">
    <property type="entry name" value="FabD/lysophospholipase-like"/>
    <property type="match status" value="1"/>
</dbReference>
<dbReference type="FunFam" id="1.10.1200.10:FF:000011">
    <property type="entry name" value="Sterigmatocystin biosynthesis polyketide synthase"/>
    <property type="match status" value="1"/>
</dbReference>
<dbReference type="GO" id="GO:0016491">
    <property type="term" value="F:oxidoreductase activity"/>
    <property type="evidence" value="ECO:0007669"/>
    <property type="project" value="UniProtKB-KW"/>
</dbReference>
<accession>A0A8H5ZIQ1</accession>
<dbReference type="InterPro" id="IPR036736">
    <property type="entry name" value="ACP-like_sf"/>
</dbReference>
<dbReference type="PROSITE" id="PS52004">
    <property type="entry name" value="KS3_2"/>
    <property type="match status" value="1"/>
</dbReference>
<dbReference type="PROSITE" id="PS52019">
    <property type="entry name" value="PKS_MFAS_DH"/>
    <property type="match status" value="1"/>
</dbReference>
<evidence type="ECO:0000256" key="5">
    <source>
        <dbReference type="ARBA" id="ARBA00023002"/>
    </source>
</evidence>
<evidence type="ECO:0000256" key="2">
    <source>
        <dbReference type="ARBA" id="ARBA00022553"/>
    </source>
</evidence>
<dbReference type="Gene3D" id="3.10.129.110">
    <property type="entry name" value="Polyketide synthase dehydratase"/>
    <property type="match status" value="1"/>
</dbReference>
<feature type="domain" description="Carrier" evidence="9">
    <location>
        <begin position="1729"/>
        <end position="1803"/>
    </location>
</feature>
<evidence type="ECO:0000256" key="8">
    <source>
        <dbReference type="PROSITE-ProRule" id="PRU01363"/>
    </source>
</evidence>
<evidence type="ECO:0000256" key="3">
    <source>
        <dbReference type="ARBA" id="ARBA00022603"/>
    </source>
</evidence>
<dbReference type="InterPro" id="IPR016039">
    <property type="entry name" value="Thiolase-like"/>
</dbReference>
<dbReference type="InterPro" id="IPR049900">
    <property type="entry name" value="PKS_mFAS_DH"/>
</dbReference>
<evidence type="ECO:0000259" key="11">
    <source>
        <dbReference type="PROSITE" id="PS52019"/>
    </source>
</evidence>
<organism evidence="12 13">
    <name type="scientific">Cochliobolus sativus</name>
    <name type="common">Common root rot and spot blotch fungus</name>
    <name type="synonym">Bipolaris sorokiniana</name>
    <dbReference type="NCBI Taxonomy" id="45130"/>
    <lineage>
        <taxon>Eukaryota</taxon>
        <taxon>Fungi</taxon>
        <taxon>Dikarya</taxon>
        <taxon>Ascomycota</taxon>
        <taxon>Pezizomycotina</taxon>
        <taxon>Dothideomycetes</taxon>
        <taxon>Pleosporomycetidae</taxon>
        <taxon>Pleosporales</taxon>
        <taxon>Pleosporineae</taxon>
        <taxon>Pleosporaceae</taxon>
        <taxon>Bipolaris</taxon>
    </lineage>
</organism>
<keyword evidence="6" id="KW-0511">Multifunctional enzyme</keyword>
<dbReference type="Pfam" id="PF22621">
    <property type="entry name" value="CurL-like_PKS_C"/>
    <property type="match status" value="1"/>
</dbReference>
<comment type="caution">
    <text evidence="12">The sequence shown here is derived from an EMBL/GenBank/DDBJ whole genome shotgun (WGS) entry which is preliminary data.</text>
</comment>
<dbReference type="SMART" id="SM00823">
    <property type="entry name" value="PKS_PP"/>
    <property type="match status" value="1"/>
</dbReference>
<reference evidence="12" key="1">
    <citation type="submission" date="2019-11" db="EMBL/GenBank/DDBJ databases">
        <title>Bipolaris sorokiniana Genome sequencing.</title>
        <authorList>
            <person name="Wang H."/>
        </authorList>
    </citation>
    <scope>NUCLEOTIDE SEQUENCE</scope>
</reference>
<dbReference type="InterPro" id="IPR016035">
    <property type="entry name" value="Acyl_Trfase/lysoPLipase"/>
</dbReference>
<feature type="region of interest" description="C-terminal hotdog fold" evidence="8">
    <location>
        <begin position="1504"/>
        <end position="1652"/>
    </location>
</feature>
<dbReference type="InterPro" id="IPR014030">
    <property type="entry name" value="Ketoacyl_synth_N"/>
</dbReference>
<dbReference type="InterPro" id="IPR001227">
    <property type="entry name" value="Ac_transferase_dom_sf"/>
</dbReference>
<name>A0A8H5ZIQ1_COCSA</name>
<evidence type="ECO:0000256" key="7">
    <source>
        <dbReference type="ARBA" id="ARBA00055753"/>
    </source>
</evidence>
<dbReference type="SUPFAM" id="SSF47336">
    <property type="entry name" value="ACP-like"/>
    <property type="match status" value="1"/>
</dbReference>
<dbReference type="GO" id="GO:0044550">
    <property type="term" value="P:secondary metabolite biosynthetic process"/>
    <property type="evidence" value="ECO:0007669"/>
    <property type="project" value="TreeGrafter"/>
</dbReference>
<dbReference type="InterPro" id="IPR018201">
    <property type="entry name" value="Ketoacyl_synth_AS"/>
</dbReference>
<comment type="function">
    <text evidence="7">Non-reducing polyketide synthase; part of a gene cluster that mediates the biosynthesis of a yet unidentified natural product.</text>
</comment>
<dbReference type="PANTHER" id="PTHR43775">
    <property type="entry name" value="FATTY ACID SYNTHASE"/>
    <property type="match status" value="1"/>
</dbReference>
<dbReference type="SUPFAM" id="SSF55048">
    <property type="entry name" value="Probable ACP-binding domain of malonyl-CoA ACP transacylase"/>
    <property type="match status" value="1"/>
</dbReference>
<feature type="domain" description="Ketosynthase family 3 (KS3)" evidence="10">
    <location>
        <begin position="412"/>
        <end position="848"/>
    </location>
</feature>
<gene>
    <name evidence="12" type="ORF">GGP41_005472</name>
</gene>
<dbReference type="PROSITE" id="PS50075">
    <property type="entry name" value="CARRIER"/>
    <property type="match status" value="1"/>
</dbReference>
<evidence type="ECO:0000256" key="1">
    <source>
        <dbReference type="ARBA" id="ARBA00022450"/>
    </source>
</evidence>
<dbReference type="GO" id="GO:0004315">
    <property type="term" value="F:3-oxoacyl-[acyl-carrier-protein] synthase activity"/>
    <property type="evidence" value="ECO:0007669"/>
    <property type="project" value="InterPro"/>
</dbReference>
<dbReference type="GO" id="GO:0031177">
    <property type="term" value="F:phosphopantetheine binding"/>
    <property type="evidence" value="ECO:0007669"/>
    <property type="project" value="InterPro"/>
</dbReference>
<evidence type="ECO:0000256" key="4">
    <source>
        <dbReference type="ARBA" id="ARBA00022679"/>
    </source>
</evidence>
<keyword evidence="4" id="KW-0808">Transferase</keyword>
<dbReference type="FunFam" id="3.40.47.10:FF:000031">
    <property type="entry name" value="Sterigmatocystin biosynthesis polyketide synthase"/>
    <property type="match status" value="1"/>
</dbReference>
<dbReference type="GO" id="GO:0004312">
    <property type="term" value="F:fatty acid synthase activity"/>
    <property type="evidence" value="ECO:0007669"/>
    <property type="project" value="TreeGrafter"/>
</dbReference>
<dbReference type="InterPro" id="IPR009081">
    <property type="entry name" value="PP-bd_ACP"/>
</dbReference>
<dbReference type="Gene3D" id="1.10.1200.10">
    <property type="entry name" value="ACP-like"/>
    <property type="match status" value="1"/>
</dbReference>
<dbReference type="PANTHER" id="PTHR43775:SF37">
    <property type="entry name" value="SI:DKEY-61P9.11"/>
    <property type="match status" value="1"/>
</dbReference>
<feature type="active site" description="Proton acceptor; for dehydratase activity" evidence="8">
    <location>
        <position position="1374"/>
    </location>
</feature>
<dbReference type="GO" id="GO:0032259">
    <property type="term" value="P:methylation"/>
    <property type="evidence" value="ECO:0007669"/>
    <property type="project" value="UniProtKB-KW"/>
</dbReference>
<protein>
    <submittedName>
        <fullName evidence="12">Uncharacterized protein</fullName>
    </submittedName>
</protein>
<dbReference type="EMBL" id="WNKQ01000008">
    <property type="protein sequence ID" value="KAF5849997.1"/>
    <property type="molecule type" value="Genomic_DNA"/>
</dbReference>
<keyword evidence="2" id="KW-0597">Phosphoprotein</keyword>
<feature type="active site" description="Proton donor; for dehydratase activity" evidence="8">
    <location>
        <position position="1563"/>
    </location>
</feature>
<dbReference type="InterPro" id="IPR014043">
    <property type="entry name" value="Acyl_transferase_dom"/>
</dbReference>
<proteinExistence type="predicted"/>